<gene>
    <name evidence="13" type="ORF">CHLNCDRAFT_26127</name>
</gene>
<keyword evidence="14" id="KW-1185">Reference proteome</keyword>
<feature type="transmembrane region" description="Helical" evidence="11">
    <location>
        <begin position="217"/>
        <end position="240"/>
    </location>
</feature>
<dbReference type="OMA" id="MLWFIGQ"/>
<dbReference type="EC" id="2.4.1.-" evidence="11"/>
<evidence type="ECO:0000256" key="4">
    <source>
        <dbReference type="ARBA" id="ARBA00022502"/>
    </source>
</evidence>
<dbReference type="PANTHER" id="PTHR12886:SF0">
    <property type="entry name" value="GPI MANNOSYLTRANSFERASE 1"/>
    <property type="match status" value="1"/>
</dbReference>
<evidence type="ECO:0000256" key="3">
    <source>
        <dbReference type="ARBA" id="ARBA00011071"/>
    </source>
</evidence>
<dbReference type="Pfam" id="PF05007">
    <property type="entry name" value="Mannosyl_trans"/>
    <property type="match status" value="1"/>
</dbReference>
<feature type="transmembrane region" description="Helical" evidence="11">
    <location>
        <begin position="147"/>
        <end position="172"/>
    </location>
</feature>
<dbReference type="GO" id="GO:0004376">
    <property type="term" value="F:GPI mannosyltransferase activity"/>
    <property type="evidence" value="ECO:0007669"/>
    <property type="project" value="InterPro"/>
</dbReference>
<dbReference type="KEGG" id="cvr:CHLNCDRAFT_26127"/>
<keyword evidence="6 11" id="KW-0808">Transferase</keyword>
<dbReference type="PANTHER" id="PTHR12886">
    <property type="entry name" value="PIG-M MANNOSYLTRANSFERASE"/>
    <property type="match status" value="1"/>
</dbReference>
<evidence type="ECO:0000256" key="5">
    <source>
        <dbReference type="ARBA" id="ARBA00022676"/>
    </source>
</evidence>
<dbReference type="Proteomes" id="UP000008141">
    <property type="component" value="Unassembled WGS sequence"/>
</dbReference>
<evidence type="ECO:0000256" key="8">
    <source>
        <dbReference type="ARBA" id="ARBA00022824"/>
    </source>
</evidence>
<evidence type="ECO:0000313" key="14">
    <source>
        <dbReference type="Proteomes" id="UP000008141"/>
    </source>
</evidence>
<keyword evidence="4 11" id="KW-0337">GPI-anchor biosynthesis</keyword>
<evidence type="ECO:0000256" key="9">
    <source>
        <dbReference type="ARBA" id="ARBA00022989"/>
    </source>
</evidence>
<comment type="subcellular location">
    <subcellularLocation>
        <location evidence="1 11">Endoplasmic reticulum membrane</location>
        <topology evidence="1 11">Multi-pass membrane protein</topology>
    </subcellularLocation>
</comment>
<keyword evidence="7 11" id="KW-0812">Transmembrane</keyword>
<evidence type="ECO:0000256" key="2">
    <source>
        <dbReference type="ARBA" id="ARBA00004687"/>
    </source>
</evidence>
<dbReference type="RefSeq" id="XP_005845150.1">
    <property type="nucleotide sequence ID" value="XM_005845088.1"/>
</dbReference>
<dbReference type="OrthoDB" id="1741594at2759"/>
<dbReference type="InterPro" id="IPR007704">
    <property type="entry name" value="PIG-M"/>
</dbReference>
<protein>
    <recommendedName>
        <fullName evidence="11">GPI mannosyltransferase 1</fullName>
        <ecNumber evidence="11">2.4.1.-</ecNumber>
    </recommendedName>
    <alternativeName>
        <fullName evidence="11">GPI mannosyltransferase I</fullName>
    </alternativeName>
</protein>
<comment type="pathway">
    <text evidence="2 11">Glycolipid biosynthesis; glycosylphosphatidylinositol-anchor biosynthesis.</text>
</comment>
<accession>E1ZM44</accession>
<evidence type="ECO:0000256" key="1">
    <source>
        <dbReference type="ARBA" id="ARBA00004477"/>
    </source>
</evidence>
<dbReference type="GO" id="GO:1990529">
    <property type="term" value="C:glycosylphosphatidylinositol-mannosyltransferase I complex"/>
    <property type="evidence" value="ECO:0007669"/>
    <property type="project" value="TreeGrafter"/>
</dbReference>
<dbReference type="GO" id="GO:0006506">
    <property type="term" value="P:GPI anchor biosynthetic process"/>
    <property type="evidence" value="ECO:0007669"/>
    <property type="project" value="UniProtKB-UniPathway"/>
</dbReference>
<dbReference type="GO" id="GO:0051751">
    <property type="term" value="F:alpha-1,4-mannosyltransferase activity"/>
    <property type="evidence" value="ECO:0007669"/>
    <property type="project" value="InterPro"/>
</dbReference>
<evidence type="ECO:0000256" key="12">
    <source>
        <dbReference type="SAM" id="SignalP"/>
    </source>
</evidence>
<dbReference type="STRING" id="554065.E1ZM44"/>
<dbReference type="FunCoup" id="E1ZM44">
    <property type="interactions" value="1603"/>
</dbReference>
<evidence type="ECO:0000256" key="10">
    <source>
        <dbReference type="ARBA" id="ARBA00023136"/>
    </source>
</evidence>
<keyword evidence="10 11" id="KW-0472">Membrane</keyword>
<dbReference type="GO" id="GO:0005789">
    <property type="term" value="C:endoplasmic reticulum membrane"/>
    <property type="evidence" value="ECO:0007669"/>
    <property type="project" value="UniProtKB-SubCell"/>
</dbReference>
<dbReference type="UniPathway" id="UPA00196"/>
<comment type="function">
    <text evidence="11">Catalytic subunit of the glycosylphosphatidylinositol-mannosyltransferase I complex which catalyzes the transfer of the first mannose, via an alpha-1,4 bond from a dolichol-phosphate-mannose (Dol-P-Man) to the glucosaminyl acyl phosphatidylinositol (GlcN-(acyl)PI) intermediate to generate alpha-D-Man-(1-&gt;4)-alpha-D-GlcN-(1-&gt;6)-(1-radyl,2-acyl-sn-glycero-3-phospho)-2-acyl-inositol and participates in the sixth step of the glycosylphosphatidylinositol-anchor biosynthesis.</text>
</comment>
<dbReference type="GeneID" id="17352391"/>
<dbReference type="eggNOG" id="KOG3893">
    <property type="taxonomic scope" value="Eukaryota"/>
</dbReference>
<keyword evidence="12" id="KW-0732">Signal</keyword>
<feature type="transmembrane region" description="Helical" evidence="11">
    <location>
        <begin position="388"/>
        <end position="410"/>
    </location>
</feature>
<evidence type="ECO:0000313" key="13">
    <source>
        <dbReference type="EMBL" id="EFN53048.1"/>
    </source>
</evidence>
<name>E1ZM44_CHLVA</name>
<keyword evidence="9 11" id="KW-1133">Transmembrane helix</keyword>
<dbReference type="EMBL" id="GL433853">
    <property type="protein sequence ID" value="EFN53048.1"/>
    <property type="molecule type" value="Genomic_DNA"/>
</dbReference>
<proteinExistence type="inferred from homology"/>
<comment type="caution">
    <text evidence="11">Lacks conserved residue(s) required for the propagation of feature annotation.</text>
</comment>
<keyword evidence="8 11" id="KW-0256">Endoplasmic reticulum</keyword>
<sequence>MLLWAGLAVRALLLIVGQWQDAHSQVKYTDIDYEVYTDAAASMARGGSPYDRSTYRYTPLLAAALVPNVTLHKAWGKLLFCGADLLAAWLFRVLLRRRGAAPRLQAAGVALWLFSPLTAAISTRGNGEALVTCMLLGLLLGLDSGRLVAAALLFGLAVHWRLYPIIFALPLLRHFALLRLRRQQAAAAAPGSPRPCPRPPSGLLGAAAGSLLSPEGLAFAALSGLVFLCLGVAWYCLYGWQFLHETYLYHASRTDPRHNFSPYFYPAYLASSGAPGSGAWDVGCLAQLVLQAAVGWRCAADLPFCFLLQTVVLVAFNKASRGRGQGLEVCTAQYFVWYLSFLPLVLPDLAAAPNKLLAAGAAWGAAMAHWLLWAYLLEFQGLRVHLGVWAASLAFFGAHVWLICELLAAWRHKEAAGTAKRKRT</sequence>
<evidence type="ECO:0000256" key="7">
    <source>
        <dbReference type="ARBA" id="ARBA00022692"/>
    </source>
</evidence>
<feature type="signal peptide" evidence="12">
    <location>
        <begin position="1"/>
        <end position="24"/>
    </location>
</feature>
<feature type="transmembrane region" description="Helical" evidence="11">
    <location>
        <begin position="356"/>
        <end position="376"/>
    </location>
</feature>
<keyword evidence="5 11" id="KW-0328">Glycosyltransferase</keyword>
<evidence type="ECO:0000256" key="6">
    <source>
        <dbReference type="ARBA" id="ARBA00022679"/>
    </source>
</evidence>
<comment type="similarity">
    <text evidence="3 11">Belongs to the PIGM family.</text>
</comment>
<organism evidence="14">
    <name type="scientific">Chlorella variabilis</name>
    <name type="common">Green alga</name>
    <dbReference type="NCBI Taxonomy" id="554065"/>
    <lineage>
        <taxon>Eukaryota</taxon>
        <taxon>Viridiplantae</taxon>
        <taxon>Chlorophyta</taxon>
        <taxon>core chlorophytes</taxon>
        <taxon>Trebouxiophyceae</taxon>
        <taxon>Chlorellales</taxon>
        <taxon>Chlorellaceae</taxon>
        <taxon>Chlorella clade</taxon>
        <taxon>Chlorella</taxon>
    </lineage>
</organism>
<reference evidence="13 14" key="1">
    <citation type="journal article" date="2010" name="Plant Cell">
        <title>The Chlorella variabilis NC64A genome reveals adaptation to photosymbiosis, coevolution with viruses, and cryptic sex.</title>
        <authorList>
            <person name="Blanc G."/>
            <person name="Duncan G."/>
            <person name="Agarkova I."/>
            <person name="Borodovsky M."/>
            <person name="Gurnon J."/>
            <person name="Kuo A."/>
            <person name="Lindquist E."/>
            <person name="Lucas S."/>
            <person name="Pangilinan J."/>
            <person name="Polle J."/>
            <person name="Salamov A."/>
            <person name="Terry A."/>
            <person name="Yamada T."/>
            <person name="Dunigan D.D."/>
            <person name="Grigoriev I.V."/>
            <person name="Claverie J.M."/>
            <person name="Van Etten J.L."/>
        </authorList>
    </citation>
    <scope>NUCLEOTIDE SEQUENCE [LARGE SCALE GENOMIC DNA]</scope>
    <source>
        <strain evidence="13 14">NC64A</strain>
    </source>
</reference>
<evidence type="ECO:0000256" key="11">
    <source>
        <dbReference type="RuleBase" id="RU365064"/>
    </source>
</evidence>
<feature type="chain" id="PRO_5003155890" description="GPI mannosyltransferase 1" evidence="12">
    <location>
        <begin position="25"/>
        <end position="424"/>
    </location>
</feature>
<dbReference type="InParanoid" id="E1ZM44"/>
<dbReference type="AlphaFoldDB" id="E1ZM44"/>